<dbReference type="GO" id="GO:0004519">
    <property type="term" value="F:endonuclease activity"/>
    <property type="evidence" value="ECO:0007669"/>
    <property type="project" value="UniProtKB-KW"/>
</dbReference>
<proteinExistence type="predicted"/>
<evidence type="ECO:0000313" key="3">
    <source>
        <dbReference type="Proteomes" id="UP000005442"/>
    </source>
</evidence>
<dbReference type="RefSeq" id="WP_014211728.1">
    <property type="nucleotide sequence ID" value="NC_016604.1"/>
</dbReference>
<keyword evidence="3" id="KW-1185">Reference proteome</keyword>
<dbReference type="EMBL" id="CP003169">
    <property type="protein sequence ID" value="AEV73972.1"/>
    <property type="molecule type" value="Genomic_DNA"/>
</dbReference>
<evidence type="ECO:0000313" key="2">
    <source>
        <dbReference type="EMBL" id="AEV73972.1"/>
    </source>
</evidence>
<feature type="domain" description="HNH nuclease" evidence="1">
    <location>
        <begin position="149"/>
        <end position="200"/>
    </location>
</feature>
<dbReference type="CDD" id="cd00085">
    <property type="entry name" value="HNHc"/>
    <property type="match status" value="1"/>
</dbReference>
<gene>
    <name evidence="2" type="ordered locus">MycrhN_3452</name>
</gene>
<accession>G8RR47</accession>
<protein>
    <submittedName>
        <fullName evidence="2">HNH endonuclease</fullName>
    </submittedName>
</protein>
<dbReference type="eggNOG" id="COG1403">
    <property type="taxonomic scope" value="Bacteria"/>
</dbReference>
<keyword evidence="2" id="KW-0255">Endonuclease</keyword>
<sequence length="226" mass="25989">MIDRLGRKPIRVELSNGEIRYEVRAAVYLNGRRKRLRRRFKTVAEAMEFLAQTPESNRMKRYEIRDEQYRQAVRQSLSYAGALRLLGVVPEGGNYRVLHRAVKRLGLDTSHFAGQSWAKGTRAAHRARPIEDFLSNTYPIQSDRLRRRLINEGIFERRCSSCKLDSWMDQPIPLELDHVDGNHENNALENLRLLCPNCHALTPSYRGKNKSSASALDSNRLTGDVA</sequence>
<dbReference type="HOGENOM" id="CLU_071833_0_0_11"/>
<dbReference type="OrthoDB" id="2085958at2"/>
<keyword evidence="2" id="KW-0378">Hydrolase</keyword>
<name>G8RR47_MYCRN</name>
<keyword evidence="2" id="KW-0540">Nuclease</keyword>
<organism evidence="2 3">
    <name type="scientific">Mycolicibacterium rhodesiae (strain NBB3)</name>
    <name type="common">Mycobacterium rhodesiae</name>
    <dbReference type="NCBI Taxonomy" id="710685"/>
    <lineage>
        <taxon>Bacteria</taxon>
        <taxon>Bacillati</taxon>
        <taxon>Actinomycetota</taxon>
        <taxon>Actinomycetes</taxon>
        <taxon>Mycobacteriales</taxon>
        <taxon>Mycobacteriaceae</taxon>
        <taxon>Mycolicibacterium</taxon>
    </lineage>
</organism>
<dbReference type="KEGG" id="mrh:MycrhN_3452"/>
<evidence type="ECO:0000259" key="1">
    <source>
        <dbReference type="SMART" id="SM00507"/>
    </source>
</evidence>
<dbReference type="InterPro" id="IPR003615">
    <property type="entry name" value="HNH_nuc"/>
</dbReference>
<dbReference type="Proteomes" id="UP000005442">
    <property type="component" value="Chromosome"/>
</dbReference>
<dbReference type="PATRIC" id="fig|710685.3.peg.3458"/>
<dbReference type="SMART" id="SM00507">
    <property type="entry name" value="HNHc"/>
    <property type="match status" value="1"/>
</dbReference>
<dbReference type="AlphaFoldDB" id="G8RR47"/>
<reference evidence="2 3" key="1">
    <citation type="submission" date="2011-12" db="EMBL/GenBank/DDBJ databases">
        <title>Complete sequence of Mycobacterium rhodesiae NBB3.</title>
        <authorList>
            <consortium name="US DOE Joint Genome Institute"/>
            <person name="Lucas S."/>
            <person name="Han J."/>
            <person name="Lapidus A."/>
            <person name="Cheng J.-F."/>
            <person name="Goodwin L."/>
            <person name="Pitluck S."/>
            <person name="Peters L."/>
            <person name="Mikhailova N."/>
            <person name="Gu W."/>
            <person name="Detter J.C."/>
            <person name="Han C."/>
            <person name="Tapia R."/>
            <person name="Land M."/>
            <person name="Hauser L."/>
            <person name="Kyrpides N."/>
            <person name="Ivanova N."/>
            <person name="Pagani I."/>
            <person name="Mattes T."/>
            <person name="Holmes A."/>
            <person name="Rutledge P."/>
            <person name="Paulsen I."/>
            <person name="Coleman N."/>
            <person name="Woyke T."/>
        </authorList>
    </citation>
    <scope>NUCLEOTIDE SEQUENCE [LARGE SCALE GENOMIC DNA]</scope>
    <source>
        <strain evidence="2 3">NBB3</strain>
    </source>
</reference>